<dbReference type="EMBL" id="GBXM01055562">
    <property type="protein sequence ID" value="JAH53015.1"/>
    <property type="molecule type" value="Transcribed_RNA"/>
</dbReference>
<reference evidence="1" key="2">
    <citation type="journal article" date="2015" name="Fish Shellfish Immunol.">
        <title>Early steps in the European eel (Anguilla anguilla)-Vibrio vulnificus interaction in the gills: Role of the RtxA13 toxin.</title>
        <authorList>
            <person name="Callol A."/>
            <person name="Pajuelo D."/>
            <person name="Ebbesson L."/>
            <person name="Teles M."/>
            <person name="MacKenzie S."/>
            <person name="Amaro C."/>
        </authorList>
    </citation>
    <scope>NUCLEOTIDE SEQUENCE</scope>
</reference>
<sequence length="8" mass="1003">MFYAVIYP</sequence>
<dbReference type="EMBL" id="GBXM01033257">
    <property type="protein sequence ID" value="JAH75320.1"/>
    <property type="molecule type" value="Transcribed_RNA"/>
</dbReference>
<reference evidence="1" key="1">
    <citation type="submission" date="2014-11" db="EMBL/GenBank/DDBJ databases">
        <authorList>
            <person name="Amaro Gonzalez C."/>
        </authorList>
    </citation>
    <scope>NUCLEOTIDE SEQUENCE</scope>
</reference>
<evidence type="ECO:0000313" key="1">
    <source>
        <dbReference type="EMBL" id="JAH53015.1"/>
    </source>
</evidence>
<organism evidence="1">
    <name type="scientific">Anguilla anguilla</name>
    <name type="common">European freshwater eel</name>
    <name type="synonym">Muraena anguilla</name>
    <dbReference type="NCBI Taxonomy" id="7936"/>
    <lineage>
        <taxon>Eukaryota</taxon>
        <taxon>Metazoa</taxon>
        <taxon>Chordata</taxon>
        <taxon>Craniata</taxon>
        <taxon>Vertebrata</taxon>
        <taxon>Euteleostomi</taxon>
        <taxon>Actinopterygii</taxon>
        <taxon>Neopterygii</taxon>
        <taxon>Teleostei</taxon>
        <taxon>Anguilliformes</taxon>
        <taxon>Anguillidae</taxon>
        <taxon>Anguilla</taxon>
    </lineage>
</organism>
<proteinExistence type="predicted"/>
<accession>A0A0E9TJE5</accession>
<name>A0A0E9TJE5_ANGAN</name>
<protein>
    <submittedName>
        <fullName evidence="1">Uncharacterized protein</fullName>
    </submittedName>
</protein>